<protein>
    <recommendedName>
        <fullName evidence="5">BED-type domain-containing protein</fullName>
    </recommendedName>
</protein>
<evidence type="ECO:0000256" key="4">
    <source>
        <dbReference type="PROSITE-ProRule" id="PRU00027"/>
    </source>
</evidence>
<comment type="caution">
    <text evidence="6">The sequence shown here is derived from an EMBL/GenBank/DDBJ whole genome shotgun (WGS) entry which is preliminary data.</text>
</comment>
<organism evidence="6 7">
    <name type="scientific">Trifolium medium</name>
    <dbReference type="NCBI Taxonomy" id="97028"/>
    <lineage>
        <taxon>Eukaryota</taxon>
        <taxon>Viridiplantae</taxon>
        <taxon>Streptophyta</taxon>
        <taxon>Embryophyta</taxon>
        <taxon>Tracheophyta</taxon>
        <taxon>Spermatophyta</taxon>
        <taxon>Magnoliopsida</taxon>
        <taxon>eudicotyledons</taxon>
        <taxon>Gunneridae</taxon>
        <taxon>Pentapetalae</taxon>
        <taxon>rosids</taxon>
        <taxon>fabids</taxon>
        <taxon>Fabales</taxon>
        <taxon>Fabaceae</taxon>
        <taxon>Papilionoideae</taxon>
        <taxon>50 kb inversion clade</taxon>
        <taxon>NPAAA clade</taxon>
        <taxon>Hologalegina</taxon>
        <taxon>IRL clade</taxon>
        <taxon>Trifolieae</taxon>
        <taxon>Trifolium</taxon>
    </lineage>
</organism>
<keyword evidence="7" id="KW-1185">Reference proteome</keyword>
<evidence type="ECO:0000256" key="3">
    <source>
        <dbReference type="ARBA" id="ARBA00022833"/>
    </source>
</evidence>
<dbReference type="GO" id="GO:0008270">
    <property type="term" value="F:zinc ion binding"/>
    <property type="evidence" value="ECO:0007669"/>
    <property type="project" value="UniProtKB-KW"/>
</dbReference>
<evidence type="ECO:0000313" key="6">
    <source>
        <dbReference type="EMBL" id="MCH81697.1"/>
    </source>
</evidence>
<evidence type="ECO:0000256" key="1">
    <source>
        <dbReference type="ARBA" id="ARBA00022723"/>
    </source>
</evidence>
<evidence type="ECO:0000259" key="5">
    <source>
        <dbReference type="PROSITE" id="PS50808"/>
    </source>
</evidence>
<evidence type="ECO:0000256" key="2">
    <source>
        <dbReference type="ARBA" id="ARBA00022771"/>
    </source>
</evidence>
<dbReference type="InterPro" id="IPR003656">
    <property type="entry name" value="Znf_BED"/>
</dbReference>
<name>A0A392M2X6_9FABA</name>
<dbReference type="AlphaFoldDB" id="A0A392M2X6"/>
<dbReference type="Proteomes" id="UP000265520">
    <property type="component" value="Unassembled WGS sequence"/>
</dbReference>
<dbReference type="EMBL" id="LXQA010002654">
    <property type="protein sequence ID" value="MCH81697.1"/>
    <property type="molecule type" value="Genomic_DNA"/>
</dbReference>
<dbReference type="GO" id="GO:0003677">
    <property type="term" value="F:DNA binding"/>
    <property type="evidence" value="ECO:0007669"/>
    <property type="project" value="InterPro"/>
</dbReference>
<dbReference type="PANTHER" id="PTHR46951">
    <property type="entry name" value="BED-TYPE DOMAIN-CONTAINING PROTEIN"/>
    <property type="match status" value="1"/>
</dbReference>
<gene>
    <name evidence="6" type="ORF">A2U01_0002489</name>
</gene>
<keyword evidence="3" id="KW-0862">Zinc</keyword>
<evidence type="ECO:0000313" key="7">
    <source>
        <dbReference type="Proteomes" id="UP000265520"/>
    </source>
</evidence>
<keyword evidence="1" id="KW-0479">Metal-binding</keyword>
<feature type="domain" description="BED-type" evidence="5">
    <location>
        <begin position="27"/>
        <end position="82"/>
    </location>
</feature>
<proteinExistence type="predicted"/>
<keyword evidence="2 4" id="KW-0863">Zinc-finger</keyword>
<sequence>MSSSKTTSPVAAPIRRALATRKKVAGSRTDIGWQHGTDVLGNGKKVKCKYCSKIVTGIFRFKRHLAGNRDDAGPCASVPDDVKYLFMKIVAEADELAMKKTIDGH</sequence>
<reference evidence="6 7" key="1">
    <citation type="journal article" date="2018" name="Front. Plant Sci.">
        <title>Red Clover (Trifolium pratense) and Zigzag Clover (T. medium) - A Picture of Genomic Similarities and Differences.</title>
        <authorList>
            <person name="Dluhosova J."/>
            <person name="Istvanek J."/>
            <person name="Nedelnik J."/>
            <person name="Repkova J."/>
        </authorList>
    </citation>
    <scope>NUCLEOTIDE SEQUENCE [LARGE SCALE GENOMIC DNA]</scope>
    <source>
        <strain evidence="7">cv. 10/8</strain>
        <tissue evidence="6">Leaf</tissue>
    </source>
</reference>
<dbReference type="PANTHER" id="PTHR46951:SF2">
    <property type="entry name" value="BED-TYPE DOMAIN-CONTAINING PROTEIN"/>
    <property type="match status" value="1"/>
</dbReference>
<dbReference type="PROSITE" id="PS50808">
    <property type="entry name" value="ZF_BED"/>
    <property type="match status" value="1"/>
</dbReference>
<accession>A0A392M2X6</accession>